<proteinExistence type="predicted"/>
<dbReference type="Proteomes" id="UP000250321">
    <property type="component" value="Unassembled WGS sequence"/>
</dbReference>
<comment type="caution">
    <text evidence="1">The sequence shown here is derived from an EMBL/GenBank/DDBJ whole genome shotgun (WGS) entry which is preliminary data.</text>
</comment>
<reference evidence="1 2" key="1">
    <citation type="submission" date="2018-02" db="EMBL/GenBank/DDBJ databases">
        <title>Draft genome of wild Prunus yedoensis var. nudiflora.</title>
        <authorList>
            <person name="Baek S."/>
            <person name="Kim J.-H."/>
            <person name="Choi K."/>
            <person name="Kim G.-B."/>
            <person name="Cho A."/>
            <person name="Jang H."/>
            <person name="Shin C.-H."/>
            <person name="Yu H.-J."/>
            <person name="Mun J.-H."/>
        </authorList>
    </citation>
    <scope>NUCLEOTIDE SEQUENCE [LARGE SCALE GENOMIC DNA]</scope>
    <source>
        <strain evidence="2">cv. Jeju island</strain>
        <tissue evidence="1">Leaf</tissue>
    </source>
</reference>
<accession>A0A314XW38</accession>
<keyword evidence="2" id="KW-1185">Reference proteome</keyword>
<name>A0A314XW38_PRUYE</name>
<evidence type="ECO:0000313" key="1">
    <source>
        <dbReference type="EMBL" id="PQP97049.1"/>
    </source>
</evidence>
<dbReference type="AlphaFoldDB" id="A0A314XW38"/>
<dbReference type="STRING" id="2094558.A0A314XW38"/>
<gene>
    <name evidence="1" type="ORF">Pyn_31082</name>
</gene>
<evidence type="ECO:0000313" key="2">
    <source>
        <dbReference type="Proteomes" id="UP000250321"/>
    </source>
</evidence>
<sequence>MAQNLDPKSDGSGVLQFKPGLMSVIKQKLAKRDEGQIDRNRDIEHLWDFYQRYLEMKKTIATLRALVEVMEALSKDADPNGVGRLITEEVRGAISAIRYTEQFPRLPAAFEISGQRDADMFDLGNVYLVFRKTT</sequence>
<dbReference type="EMBL" id="PJQY01002021">
    <property type="protein sequence ID" value="PQP97049.1"/>
    <property type="molecule type" value="Genomic_DNA"/>
</dbReference>
<dbReference type="OrthoDB" id="1525970at2759"/>
<organism evidence="1 2">
    <name type="scientific">Prunus yedoensis var. nudiflora</name>
    <dbReference type="NCBI Taxonomy" id="2094558"/>
    <lineage>
        <taxon>Eukaryota</taxon>
        <taxon>Viridiplantae</taxon>
        <taxon>Streptophyta</taxon>
        <taxon>Embryophyta</taxon>
        <taxon>Tracheophyta</taxon>
        <taxon>Spermatophyta</taxon>
        <taxon>Magnoliopsida</taxon>
        <taxon>eudicotyledons</taxon>
        <taxon>Gunneridae</taxon>
        <taxon>Pentapetalae</taxon>
        <taxon>rosids</taxon>
        <taxon>fabids</taxon>
        <taxon>Rosales</taxon>
        <taxon>Rosaceae</taxon>
        <taxon>Amygdaloideae</taxon>
        <taxon>Amygdaleae</taxon>
        <taxon>Prunus</taxon>
    </lineage>
</organism>
<protein>
    <submittedName>
        <fullName evidence="1">Callose synthase 10-like</fullName>
    </submittedName>
</protein>